<dbReference type="PANTHER" id="PTHR40446">
    <property type="entry name" value="N-ACETYLGLUCOSAMINE-1-PHOSPHODIESTER ALPHA-N-ACETYLGLUCOSAMINIDASE"/>
    <property type="match status" value="1"/>
</dbReference>
<dbReference type="EMBL" id="FRAP01000013">
    <property type="protein sequence ID" value="SHK87491.1"/>
    <property type="molecule type" value="Genomic_DNA"/>
</dbReference>
<dbReference type="PANTHER" id="PTHR40446:SF2">
    <property type="entry name" value="N-ACETYLGLUCOSAMINE-1-PHOSPHODIESTER ALPHA-N-ACETYLGLUCOSAMINIDASE"/>
    <property type="match status" value="1"/>
</dbReference>
<evidence type="ECO:0000256" key="2">
    <source>
        <dbReference type="SAM" id="SignalP"/>
    </source>
</evidence>
<accession>A0A1M6W134</accession>
<dbReference type="Pfam" id="PF09992">
    <property type="entry name" value="NAGPA"/>
    <property type="match status" value="1"/>
</dbReference>
<organism evidence="4 5">
    <name type="scientific">Pseudonocardia thermophila</name>
    <dbReference type="NCBI Taxonomy" id="1848"/>
    <lineage>
        <taxon>Bacteria</taxon>
        <taxon>Bacillati</taxon>
        <taxon>Actinomycetota</taxon>
        <taxon>Actinomycetes</taxon>
        <taxon>Pseudonocardiales</taxon>
        <taxon>Pseudonocardiaceae</taxon>
        <taxon>Pseudonocardia</taxon>
    </lineage>
</organism>
<evidence type="ECO:0000313" key="5">
    <source>
        <dbReference type="Proteomes" id="UP000184363"/>
    </source>
</evidence>
<feature type="chain" id="PRO_5012703273" description="Phosphodiester glycosidase domain-containing protein" evidence="2">
    <location>
        <begin position="30"/>
        <end position="410"/>
    </location>
</feature>
<protein>
    <recommendedName>
        <fullName evidence="3">Phosphodiester glycosidase domain-containing protein</fullName>
    </recommendedName>
</protein>
<sequence length="410" mass="42143">MRGRRCGLRAGLVACALIVSLAAPTPVAAATVPPEPRGAEGLERVLDRLFPAEAVAPGVSHREFTTTAAAKQVVGDLVQVDMTVPNVRIDLLTAGKIAATKPVQEMADAAGAVAGINGDFFDISATGAPTGPAVQSGRPLKAAVPQGRRAAPAVPGAEMDYAYAIGVDRVGRIDRLPLTGEISGPYGTLPIVALNQHAVPVGGIGLFTSDWGRDRAQTLCGTDTDPAAGCAADRWEIIVKDNVVTEVASTGARPLAPDEVSLDGREEGAAALRAFKVGDPVDIEYELTPESGVKPYAAVGGQPILRDGKPTERLDDRIRAPRSAVGNTADGRTIMFVTVDGRQADSAGATLAELSALLAELGLDDAINLDGGGSSTLVHREPGAPHTRIVSDPSGSSARRVPDGLGVFVD</sequence>
<evidence type="ECO:0000259" key="3">
    <source>
        <dbReference type="Pfam" id="PF09992"/>
    </source>
</evidence>
<gene>
    <name evidence="4" type="ORF">SAMN05443637_113175</name>
</gene>
<proteinExistence type="predicted"/>
<feature type="domain" description="Phosphodiester glycosidase" evidence="3">
    <location>
        <begin position="238"/>
        <end position="408"/>
    </location>
</feature>
<keyword evidence="2" id="KW-0732">Signal</keyword>
<dbReference type="OrthoDB" id="9809781at2"/>
<keyword evidence="5" id="KW-1185">Reference proteome</keyword>
<dbReference type="Proteomes" id="UP000184363">
    <property type="component" value="Unassembled WGS sequence"/>
</dbReference>
<dbReference type="AlphaFoldDB" id="A0A1M6W134"/>
<name>A0A1M6W134_PSETH</name>
<dbReference type="InterPro" id="IPR018711">
    <property type="entry name" value="NAGPA"/>
</dbReference>
<dbReference type="STRING" id="1848.SAMN05443637_113175"/>
<reference evidence="4 5" key="1">
    <citation type="submission" date="2016-11" db="EMBL/GenBank/DDBJ databases">
        <authorList>
            <person name="Jaros S."/>
            <person name="Januszkiewicz K."/>
            <person name="Wedrychowicz H."/>
        </authorList>
    </citation>
    <scope>NUCLEOTIDE SEQUENCE [LARGE SCALE GENOMIC DNA]</scope>
    <source>
        <strain evidence="4 5">DSM 43832</strain>
    </source>
</reference>
<feature type="region of interest" description="Disordered" evidence="1">
    <location>
        <begin position="378"/>
        <end position="403"/>
    </location>
</feature>
<feature type="signal peptide" evidence="2">
    <location>
        <begin position="1"/>
        <end position="29"/>
    </location>
</feature>
<dbReference type="RefSeq" id="WP_143172217.1">
    <property type="nucleotide sequence ID" value="NZ_CALGVN010000058.1"/>
</dbReference>
<evidence type="ECO:0000313" key="4">
    <source>
        <dbReference type="EMBL" id="SHK87491.1"/>
    </source>
</evidence>
<evidence type="ECO:0000256" key="1">
    <source>
        <dbReference type="SAM" id="MobiDB-lite"/>
    </source>
</evidence>